<gene>
    <name evidence="1" type="ORF">CCAX7_14580</name>
</gene>
<dbReference type="AlphaFoldDB" id="A0A402CZI2"/>
<evidence type="ECO:0000313" key="2">
    <source>
        <dbReference type="Proteomes" id="UP000287394"/>
    </source>
</evidence>
<dbReference type="KEGG" id="ccot:CCAX7_14580"/>
<sequence length="168" mass="16504">MANNSPGNNISTNVLGPRYNAGAPVNGVDEVHTITGAATGGTIPFTYGNRQTAQLPFNVSAAALQTALQGLGSINAGNVICTGGPLGTAPIVCTFGGELSGLDVPMISVDNTLATGGVVSVASTTNGVSGTARGSLPGASLTDTTNAIAYINTGTAAKPTWTKVGLQT</sequence>
<protein>
    <submittedName>
        <fullName evidence="1">Uncharacterized protein</fullName>
    </submittedName>
</protein>
<dbReference type="EMBL" id="AP025739">
    <property type="protein sequence ID" value="BDI29407.1"/>
    <property type="molecule type" value="Genomic_DNA"/>
</dbReference>
<dbReference type="RefSeq" id="WP_119322705.1">
    <property type="nucleotide sequence ID" value="NZ_AP025739.1"/>
</dbReference>
<dbReference type="Proteomes" id="UP000287394">
    <property type="component" value="Chromosome"/>
</dbReference>
<reference evidence="1 2" key="1">
    <citation type="journal article" date="2019" name="Int. J. Syst. Evol. Microbiol.">
        <title>Capsulimonas corticalis gen. nov., sp. nov., an aerobic capsulated bacterium, of a novel bacterial order, Capsulimonadales ord. nov., of the class Armatimonadia of the phylum Armatimonadetes.</title>
        <authorList>
            <person name="Li J."/>
            <person name="Kudo C."/>
            <person name="Tonouchi A."/>
        </authorList>
    </citation>
    <scope>NUCLEOTIDE SEQUENCE [LARGE SCALE GENOMIC DNA]</scope>
    <source>
        <strain evidence="1 2">AX-7</strain>
    </source>
</reference>
<keyword evidence="2" id="KW-1185">Reference proteome</keyword>
<organism evidence="1 2">
    <name type="scientific">Capsulimonas corticalis</name>
    <dbReference type="NCBI Taxonomy" id="2219043"/>
    <lineage>
        <taxon>Bacteria</taxon>
        <taxon>Bacillati</taxon>
        <taxon>Armatimonadota</taxon>
        <taxon>Armatimonadia</taxon>
        <taxon>Capsulimonadales</taxon>
        <taxon>Capsulimonadaceae</taxon>
        <taxon>Capsulimonas</taxon>
    </lineage>
</organism>
<accession>A0A402CZI2</accession>
<name>A0A402CZI2_9BACT</name>
<evidence type="ECO:0000313" key="1">
    <source>
        <dbReference type="EMBL" id="BDI29407.1"/>
    </source>
</evidence>
<proteinExistence type="predicted"/>